<name>A0ACC1TGJ0_9AGAR</name>
<feature type="non-terminal residue" evidence="1">
    <location>
        <position position="161"/>
    </location>
</feature>
<comment type="caution">
    <text evidence="1">The sequence shown here is derived from an EMBL/GenBank/DDBJ whole genome shotgun (WGS) entry which is preliminary data.</text>
</comment>
<dbReference type="Proteomes" id="UP001163835">
    <property type="component" value="Unassembled WGS sequence"/>
</dbReference>
<sequence length="161" mass="17582">MEFFSQFDCKIVYVSGDENTVADALSRRSDLCIPTDAPEGRTHLDSSAKAILASRHPYAFCPDSADDLDLPILCILPGSTWSSAHALAHSPTAVIPLPIATTLEISHDASLVNDIRNGYKTDSWCKDLPSMASSMLLVHLDPDSKLWYIGKRLIVLRVGNV</sequence>
<reference evidence="1" key="1">
    <citation type="submission" date="2022-09" db="EMBL/GenBank/DDBJ databases">
        <title>A Global Phylogenomic Analysis of the Shiitake Genus Lentinula.</title>
        <authorList>
            <consortium name="DOE Joint Genome Institute"/>
            <person name="Sierra-Patev S."/>
            <person name="Min B."/>
            <person name="Naranjo-Ortiz M."/>
            <person name="Looney B."/>
            <person name="Konkel Z."/>
            <person name="Slot J.C."/>
            <person name="Sakamoto Y."/>
            <person name="Steenwyk J.L."/>
            <person name="Rokas A."/>
            <person name="Carro J."/>
            <person name="Camarero S."/>
            <person name="Ferreira P."/>
            <person name="Molpeceres G."/>
            <person name="Ruiz-Duenas F.J."/>
            <person name="Serrano A."/>
            <person name="Henrissat B."/>
            <person name="Drula E."/>
            <person name="Hughes K.W."/>
            <person name="Mata J.L."/>
            <person name="Ishikawa N.K."/>
            <person name="Vargas-Isla R."/>
            <person name="Ushijima S."/>
            <person name="Smith C.A."/>
            <person name="Ahrendt S."/>
            <person name="Andreopoulos W."/>
            <person name="He G."/>
            <person name="Labutti K."/>
            <person name="Lipzen A."/>
            <person name="Ng V."/>
            <person name="Riley R."/>
            <person name="Sandor L."/>
            <person name="Barry K."/>
            <person name="Martinez A.T."/>
            <person name="Xiao Y."/>
            <person name="Gibbons J.G."/>
            <person name="Terashima K."/>
            <person name="Grigoriev I.V."/>
            <person name="Hibbett D.S."/>
        </authorList>
    </citation>
    <scope>NUCLEOTIDE SEQUENCE</scope>
    <source>
        <strain evidence="1">TMI1499</strain>
    </source>
</reference>
<organism evidence="1 2">
    <name type="scientific">Lentinula aff. lateritia</name>
    <dbReference type="NCBI Taxonomy" id="2804960"/>
    <lineage>
        <taxon>Eukaryota</taxon>
        <taxon>Fungi</taxon>
        <taxon>Dikarya</taxon>
        <taxon>Basidiomycota</taxon>
        <taxon>Agaricomycotina</taxon>
        <taxon>Agaricomycetes</taxon>
        <taxon>Agaricomycetidae</taxon>
        <taxon>Agaricales</taxon>
        <taxon>Marasmiineae</taxon>
        <taxon>Omphalotaceae</taxon>
        <taxon>Lentinula</taxon>
    </lineage>
</organism>
<evidence type="ECO:0000313" key="2">
    <source>
        <dbReference type="Proteomes" id="UP001163835"/>
    </source>
</evidence>
<protein>
    <submittedName>
        <fullName evidence="1">Uncharacterized protein</fullName>
    </submittedName>
</protein>
<proteinExistence type="predicted"/>
<keyword evidence="2" id="KW-1185">Reference proteome</keyword>
<dbReference type="EMBL" id="MU796883">
    <property type="protein sequence ID" value="KAJ3803738.1"/>
    <property type="molecule type" value="Genomic_DNA"/>
</dbReference>
<evidence type="ECO:0000313" key="1">
    <source>
        <dbReference type="EMBL" id="KAJ3803738.1"/>
    </source>
</evidence>
<accession>A0ACC1TGJ0</accession>
<gene>
    <name evidence="1" type="ORF">F5876DRAFT_7784</name>
</gene>